<proteinExistence type="predicted"/>
<comment type="caution">
    <text evidence="2">The sequence shown here is derived from an EMBL/GenBank/DDBJ whole genome shotgun (WGS) entry which is preliminary data.</text>
</comment>
<reference evidence="2" key="1">
    <citation type="submission" date="2020-05" db="EMBL/GenBank/DDBJ databases">
        <title>Genomic Encyclopedia of Type Strains, Phase IV (KMG-V): Genome sequencing to study the core and pangenomes of soil and plant-associated prokaryotes.</title>
        <authorList>
            <person name="Whitman W."/>
        </authorList>
    </citation>
    <scope>NUCLEOTIDE SEQUENCE</scope>
    <source>
        <strain evidence="2">16F</strain>
    </source>
</reference>
<sequence>MNRIFFLLLIFFFSVSSCASEDDICLSADTTARLKVKFKTSEGKLKTLDSVYVNVDYGNGLQEILATQSKTDSLLIPLRIDESVSTDIYVSTSKIGPSSKIKIKYTTTSEYVSTACGIKKIYNNIEPILEISNEVKSIEKNQTQIADEAKTHIFLIF</sequence>
<evidence type="ECO:0000256" key="1">
    <source>
        <dbReference type="SAM" id="SignalP"/>
    </source>
</evidence>
<dbReference type="EMBL" id="JABSNO010000030">
    <property type="protein sequence ID" value="NRS93873.1"/>
    <property type="molecule type" value="Genomic_DNA"/>
</dbReference>
<accession>A0A8J8K9J6</accession>
<protein>
    <recommendedName>
        <fullName evidence="4">Lipoprotein</fullName>
    </recommendedName>
</protein>
<evidence type="ECO:0008006" key="4">
    <source>
        <dbReference type="Google" id="ProtNLM"/>
    </source>
</evidence>
<evidence type="ECO:0000313" key="3">
    <source>
        <dbReference type="Proteomes" id="UP000610746"/>
    </source>
</evidence>
<dbReference type="Pfam" id="PF20050">
    <property type="entry name" value="DUF6452"/>
    <property type="match status" value="1"/>
</dbReference>
<feature type="chain" id="PRO_5035248358" description="Lipoprotein" evidence="1">
    <location>
        <begin position="20"/>
        <end position="157"/>
    </location>
</feature>
<dbReference type="InterPro" id="IPR045607">
    <property type="entry name" value="DUF6452"/>
</dbReference>
<organism evidence="2 3">
    <name type="scientific">Frigoriflavimonas asaccharolytica</name>
    <dbReference type="NCBI Taxonomy" id="2735899"/>
    <lineage>
        <taxon>Bacteria</taxon>
        <taxon>Pseudomonadati</taxon>
        <taxon>Bacteroidota</taxon>
        <taxon>Flavobacteriia</taxon>
        <taxon>Flavobacteriales</taxon>
        <taxon>Weeksellaceae</taxon>
        <taxon>Frigoriflavimonas</taxon>
    </lineage>
</organism>
<name>A0A8J8K9J6_9FLAO</name>
<dbReference type="RefSeq" id="WP_173780413.1">
    <property type="nucleotide sequence ID" value="NZ_JABSNO010000030.1"/>
</dbReference>
<keyword evidence="1" id="KW-0732">Signal</keyword>
<keyword evidence="3" id="KW-1185">Reference proteome</keyword>
<dbReference type="AlphaFoldDB" id="A0A8J8K9J6"/>
<evidence type="ECO:0000313" key="2">
    <source>
        <dbReference type="EMBL" id="NRS93873.1"/>
    </source>
</evidence>
<gene>
    <name evidence="2" type="ORF">HNQ03_002964</name>
</gene>
<feature type="signal peptide" evidence="1">
    <location>
        <begin position="1"/>
        <end position="19"/>
    </location>
</feature>
<dbReference type="Proteomes" id="UP000610746">
    <property type="component" value="Unassembled WGS sequence"/>
</dbReference>
<dbReference type="PROSITE" id="PS51257">
    <property type="entry name" value="PROKAR_LIPOPROTEIN"/>
    <property type="match status" value="1"/>
</dbReference>